<keyword evidence="3" id="KW-1185">Reference proteome</keyword>
<evidence type="ECO:0008006" key="4">
    <source>
        <dbReference type="Google" id="ProtNLM"/>
    </source>
</evidence>
<dbReference type="EMBL" id="QXJM01000040">
    <property type="protein sequence ID" value="RIE01077.1"/>
    <property type="molecule type" value="Genomic_DNA"/>
</dbReference>
<evidence type="ECO:0000313" key="2">
    <source>
        <dbReference type="EMBL" id="RIE01077.1"/>
    </source>
</evidence>
<accession>A0A398CMG5</accession>
<feature type="transmembrane region" description="Helical" evidence="1">
    <location>
        <begin position="79"/>
        <end position="104"/>
    </location>
</feature>
<dbReference type="AlphaFoldDB" id="A0A398CMG5"/>
<feature type="transmembrane region" description="Helical" evidence="1">
    <location>
        <begin position="125"/>
        <end position="145"/>
    </location>
</feature>
<keyword evidence="1" id="KW-1133">Transmembrane helix</keyword>
<keyword evidence="1" id="KW-0472">Membrane</keyword>
<reference evidence="2 3" key="1">
    <citation type="submission" date="2018-09" db="EMBL/GenBank/DDBJ databases">
        <title>Cohnella cavernae sp. nov., isolated from a karst cave.</title>
        <authorList>
            <person name="Zhu H."/>
        </authorList>
    </citation>
    <scope>NUCLEOTIDE SEQUENCE [LARGE SCALE GENOMIC DNA]</scope>
    <source>
        <strain evidence="2 3">K2E09-144</strain>
    </source>
</reference>
<comment type="caution">
    <text evidence="2">The sequence shown here is derived from an EMBL/GenBank/DDBJ whole genome shotgun (WGS) entry which is preliminary data.</text>
</comment>
<proteinExistence type="predicted"/>
<dbReference type="OrthoDB" id="2677607at2"/>
<evidence type="ECO:0000256" key="1">
    <source>
        <dbReference type="SAM" id="Phobius"/>
    </source>
</evidence>
<feature type="transmembrane region" description="Helical" evidence="1">
    <location>
        <begin position="207"/>
        <end position="227"/>
    </location>
</feature>
<keyword evidence="1" id="KW-0812">Transmembrane</keyword>
<feature type="transmembrane region" description="Helical" evidence="1">
    <location>
        <begin position="165"/>
        <end position="186"/>
    </location>
</feature>
<sequence>MGGTLRKGWDMTVRHKYVLVLFFLYRLLWGFFIYRFIDSVVTPILSRYPNEHPNAGAAELFAIEAQFRLLRTDLIDETLWTLGGMILTRMLLTPLLNAGLYYSFNHSADGQGTRMLTGMRRAWKPIVVLYLAETFLLLLPAVWLLPMAKDRFFSNGSMQEWIFGLLPYFAGWILWGFLLHLAFQFMQFGAVAGESVWKGLLGAVRKALPLTIVTLLLAAFGLLASAAASSISILWSGFLAVVLHQAFHFIRSMLSVWTAASQFEIWRES</sequence>
<evidence type="ECO:0000313" key="3">
    <source>
        <dbReference type="Proteomes" id="UP000266340"/>
    </source>
</evidence>
<feature type="transmembrane region" description="Helical" evidence="1">
    <location>
        <begin position="17"/>
        <end position="37"/>
    </location>
</feature>
<gene>
    <name evidence="2" type="ORF">D3H35_21885</name>
</gene>
<organism evidence="2 3">
    <name type="scientific">Cohnella faecalis</name>
    <dbReference type="NCBI Taxonomy" id="2315694"/>
    <lineage>
        <taxon>Bacteria</taxon>
        <taxon>Bacillati</taxon>
        <taxon>Bacillota</taxon>
        <taxon>Bacilli</taxon>
        <taxon>Bacillales</taxon>
        <taxon>Paenibacillaceae</taxon>
        <taxon>Cohnella</taxon>
    </lineage>
</organism>
<protein>
    <recommendedName>
        <fullName evidence="4">DUF975 family protein</fullName>
    </recommendedName>
</protein>
<dbReference type="RefSeq" id="WP_119151342.1">
    <property type="nucleotide sequence ID" value="NZ_JBHSOV010000014.1"/>
</dbReference>
<dbReference type="Proteomes" id="UP000266340">
    <property type="component" value="Unassembled WGS sequence"/>
</dbReference>
<name>A0A398CMG5_9BACL</name>